<dbReference type="Gene3D" id="2.130.10.130">
    <property type="entry name" value="Integrin alpha, N-terminal"/>
    <property type="match status" value="1"/>
</dbReference>
<evidence type="ECO:0000313" key="6">
    <source>
        <dbReference type="Proteomes" id="UP000234585"/>
    </source>
</evidence>
<organism evidence="5 6">
    <name type="scientific">Aspergillus candidus</name>
    <dbReference type="NCBI Taxonomy" id="41067"/>
    <lineage>
        <taxon>Eukaryota</taxon>
        <taxon>Fungi</taxon>
        <taxon>Dikarya</taxon>
        <taxon>Ascomycota</taxon>
        <taxon>Pezizomycotina</taxon>
        <taxon>Eurotiomycetes</taxon>
        <taxon>Eurotiomycetidae</taxon>
        <taxon>Eurotiales</taxon>
        <taxon>Aspergillaceae</taxon>
        <taxon>Aspergillus</taxon>
        <taxon>Aspergillus subgen. Circumdati</taxon>
    </lineage>
</organism>
<keyword evidence="5" id="KW-0378">Hydrolase</keyword>
<sequence length="617" mass="67820">MRPTSLPLAIASLLLLAPTVFSSPVVHPLETRAHNNTDNAEEKPFGLRTMPLGASITFGLKSTDKNGYRGWLRKQMRFAGWDVNMVGSVKSGEMEDNDNEGHSGFVVEQVAKEAEKTIPQAPNLILINVGTNDAIQDKDVDTIHKRMNAMLDRLFTIPDTTIILSTLLPNGVDGVQPRVDRINTQYRDIVRRRRQEYQRIVLAEMSQFIKLSDLVDDKTHPNDGGYKKMAAVWWAAIEQAEKESLLRAPKEVKKGGECEERGRGDGGDDEKDTGRVLRIGSTPHPDEAYSGVRFANLVKKGEKSSVDELVWARDGESMLMFGNDGKGKFGKAVEIGVKEGCLASDIRWADFNNDGLDDFICIAHSGGVSVSINKGGNPPTFESIGHVRPGLDGILGQEDVRLGDIDGDGRVDYCLVANNELYCWRNGGQRKTRTTKPQVSWQFMGLVFQGKDSKHDLADVQLVDIDGDNRSDLVWVDDKGKVTALINTPASGGGSTVPEFKDAGAVFGDVKTNKGDKDRVRFGSVYPDGGSDYAVVESEKSGEKWDHYLRVWKNPVDVHQLDPRFVIVHTSESESESESESSNTCPVDDKAAKDDGDVSVNPRLPVYAHTSSGERGM</sequence>
<dbReference type="GO" id="GO:0004622">
    <property type="term" value="F:phosphatidylcholine lysophospholipase activity"/>
    <property type="evidence" value="ECO:0007669"/>
    <property type="project" value="TreeGrafter"/>
</dbReference>
<gene>
    <name evidence="5" type="ORF">BDW47DRAFT_27411</name>
</gene>
<dbReference type="PANTHER" id="PTHR30383:SF31">
    <property type="entry name" value="SGNH HYDROLASE-TYPE ESTERASE DOMAIN-CONTAINING PROTEIN-RELATED"/>
    <property type="match status" value="1"/>
</dbReference>
<protein>
    <submittedName>
        <fullName evidence="5">SGNH hydrolase</fullName>
    </submittedName>
</protein>
<dbReference type="CDD" id="cd01833">
    <property type="entry name" value="XynB_like"/>
    <property type="match status" value="1"/>
</dbReference>
<feature type="compositionally biased region" description="Basic and acidic residues" evidence="2">
    <location>
        <begin position="587"/>
        <end position="596"/>
    </location>
</feature>
<dbReference type="SUPFAM" id="SSF52266">
    <property type="entry name" value="SGNH hydrolase"/>
    <property type="match status" value="1"/>
</dbReference>
<reference evidence="5 6" key="1">
    <citation type="submission" date="2017-12" db="EMBL/GenBank/DDBJ databases">
        <authorList>
            <consortium name="DOE Joint Genome Institute"/>
            <person name="Haridas S."/>
            <person name="Kjaerbolling I."/>
            <person name="Vesth T.C."/>
            <person name="Frisvad J.C."/>
            <person name="Nybo J.L."/>
            <person name="Theobald S."/>
            <person name="Kuo A."/>
            <person name="Bowyer P."/>
            <person name="Matsuda Y."/>
            <person name="Mondo S."/>
            <person name="Lyhne E.K."/>
            <person name="Kogle M.E."/>
            <person name="Clum A."/>
            <person name="Lipzen A."/>
            <person name="Salamov A."/>
            <person name="Ngan C.Y."/>
            <person name="Daum C."/>
            <person name="Chiniquy J."/>
            <person name="Barry K."/>
            <person name="LaButti K."/>
            <person name="Simmons B.A."/>
            <person name="Magnuson J.K."/>
            <person name="Mortensen U.H."/>
            <person name="Larsen T.O."/>
            <person name="Grigoriev I.V."/>
            <person name="Baker S.E."/>
            <person name="Andersen M.R."/>
            <person name="Nordberg H.P."/>
            <person name="Cantor M.N."/>
            <person name="Hua S.X."/>
        </authorList>
    </citation>
    <scope>NUCLEOTIDE SEQUENCE [LARGE SCALE GENOMIC DNA]</scope>
    <source>
        <strain evidence="5 6">CBS 102.13</strain>
    </source>
</reference>
<dbReference type="Pfam" id="PF13472">
    <property type="entry name" value="Lipase_GDSL_2"/>
    <property type="match status" value="1"/>
</dbReference>
<feature type="compositionally biased region" description="Basic and acidic residues" evidence="2">
    <location>
        <begin position="251"/>
        <end position="266"/>
    </location>
</feature>
<dbReference type="OrthoDB" id="6123at2759"/>
<dbReference type="Gene3D" id="3.40.50.1110">
    <property type="entry name" value="SGNH hydrolase"/>
    <property type="match status" value="1"/>
</dbReference>
<feature type="region of interest" description="Disordered" evidence="2">
    <location>
        <begin position="570"/>
        <end position="617"/>
    </location>
</feature>
<dbReference type="AlphaFoldDB" id="A0A2I2FP17"/>
<dbReference type="InterPro" id="IPR013830">
    <property type="entry name" value="SGNH_hydro"/>
</dbReference>
<feature type="signal peptide" evidence="3">
    <location>
        <begin position="1"/>
        <end position="22"/>
    </location>
</feature>
<evidence type="ECO:0000259" key="4">
    <source>
        <dbReference type="Pfam" id="PF13472"/>
    </source>
</evidence>
<evidence type="ECO:0000256" key="2">
    <source>
        <dbReference type="SAM" id="MobiDB-lite"/>
    </source>
</evidence>
<dbReference type="GeneID" id="36525791"/>
<accession>A0A2I2FP17</accession>
<keyword evidence="1 3" id="KW-0732">Signal</keyword>
<feature type="chain" id="PRO_5014144833" evidence="3">
    <location>
        <begin position="23"/>
        <end position="617"/>
    </location>
</feature>
<evidence type="ECO:0000256" key="3">
    <source>
        <dbReference type="SAM" id="SignalP"/>
    </source>
</evidence>
<dbReference type="InterPro" id="IPR028994">
    <property type="entry name" value="Integrin_alpha_N"/>
</dbReference>
<dbReference type="EMBL" id="KZ559118">
    <property type="protein sequence ID" value="PLB42371.1"/>
    <property type="molecule type" value="Genomic_DNA"/>
</dbReference>
<dbReference type="RefSeq" id="XP_024676383.1">
    <property type="nucleotide sequence ID" value="XM_024818631.1"/>
</dbReference>
<feature type="region of interest" description="Disordered" evidence="2">
    <location>
        <begin position="251"/>
        <end position="274"/>
    </location>
</feature>
<feature type="domain" description="SGNH hydrolase-type esterase" evidence="4">
    <location>
        <begin position="52"/>
        <end position="227"/>
    </location>
</feature>
<evidence type="ECO:0000256" key="1">
    <source>
        <dbReference type="ARBA" id="ARBA00022729"/>
    </source>
</evidence>
<dbReference type="Pfam" id="PF13517">
    <property type="entry name" value="FG-GAP_3"/>
    <property type="match status" value="1"/>
</dbReference>
<dbReference type="InterPro" id="IPR013517">
    <property type="entry name" value="FG-GAP"/>
</dbReference>
<dbReference type="InterPro" id="IPR036514">
    <property type="entry name" value="SGNH_hydro_sf"/>
</dbReference>
<name>A0A2I2FP17_ASPCN</name>
<proteinExistence type="predicted"/>
<evidence type="ECO:0000313" key="5">
    <source>
        <dbReference type="EMBL" id="PLB42371.1"/>
    </source>
</evidence>
<dbReference type="STRING" id="41067.A0A2I2FP17"/>
<dbReference type="SUPFAM" id="SSF69318">
    <property type="entry name" value="Integrin alpha N-terminal domain"/>
    <property type="match status" value="1"/>
</dbReference>
<dbReference type="PANTHER" id="PTHR30383">
    <property type="entry name" value="THIOESTERASE 1/PROTEASE 1/LYSOPHOSPHOLIPASE L1"/>
    <property type="match status" value="1"/>
</dbReference>
<keyword evidence="6" id="KW-1185">Reference proteome</keyword>
<dbReference type="InterPro" id="IPR051532">
    <property type="entry name" value="Ester_Hydrolysis_Enzymes"/>
</dbReference>
<dbReference type="Proteomes" id="UP000234585">
    <property type="component" value="Unassembled WGS sequence"/>
</dbReference>